<dbReference type="InterPro" id="IPR012910">
    <property type="entry name" value="Plug_dom"/>
</dbReference>
<accession>A0A0F5J8A7</accession>
<dbReference type="PATRIC" id="fig|1203610.3.peg.3627"/>
<dbReference type="PROSITE" id="PS52016">
    <property type="entry name" value="TONB_DEPENDENT_REC_3"/>
    <property type="match status" value="1"/>
</dbReference>
<dbReference type="InterPro" id="IPR023996">
    <property type="entry name" value="TonB-dep_OMP_SusC/RagA"/>
</dbReference>
<dbReference type="InterPro" id="IPR036942">
    <property type="entry name" value="Beta-barrel_TonB_sf"/>
</dbReference>
<comment type="subcellular location">
    <subcellularLocation>
        <location evidence="1 7">Cell outer membrane</location>
        <topology evidence="1 7">Multi-pass membrane protein</topology>
    </subcellularLocation>
</comment>
<evidence type="ECO:0000256" key="2">
    <source>
        <dbReference type="ARBA" id="ARBA00022448"/>
    </source>
</evidence>
<dbReference type="Pfam" id="PF13715">
    <property type="entry name" value="CarbopepD_reg_2"/>
    <property type="match status" value="1"/>
</dbReference>
<evidence type="ECO:0000256" key="5">
    <source>
        <dbReference type="ARBA" id="ARBA00023136"/>
    </source>
</evidence>
<dbReference type="FunFam" id="2.60.40.1120:FF:000003">
    <property type="entry name" value="Outer membrane protein Omp121"/>
    <property type="match status" value="1"/>
</dbReference>
<dbReference type="InterPro" id="IPR008969">
    <property type="entry name" value="CarboxyPept-like_regulatory"/>
</dbReference>
<organism evidence="10 11">
    <name type="scientific">Parabacteroides gordonii MS-1 = DSM 23371</name>
    <dbReference type="NCBI Taxonomy" id="1203610"/>
    <lineage>
        <taxon>Bacteria</taxon>
        <taxon>Pseudomonadati</taxon>
        <taxon>Bacteroidota</taxon>
        <taxon>Bacteroidia</taxon>
        <taxon>Bacteroidales</taxon>
        <taxon>Tannerellaceae</taxon>
        <taxon>Parabacteroides</taxon>
    </lineage>
</organism>
<dbReference type="HOGENOM" id="CLU_004317_0_2_10"/>
<dbReference type="GO" id="GO:0009279">
    <property type="term" value="C:cell outer membrane"/>
    <property type="evidence" value="ECO:0007669"/>
    <property type="project" value="UniProtKB-SubCell"/>
</dbReference>
<sequence>MKKSNDRDCCVPLFRKTIRIMKITTLFSMAVAFCISASTYAQNYKVSINKKNTSIIEVLKEIERNSEFTFFFNDNHVNVNRKTSVNLKNATLEEVLDQIFRNTGYNYQIIDRQVLIKADDMVKSTGVNQQNKIISGVVTDMSGEPIIGANVVIKGTTIGSITDVDGKFMLEVKNGDIIQLSFIGYLTQEIPYTGQSMLTVKLLEDTQKLEEVIVVGYGTQKKVNMTGAVSQVDSKVLESRPIQNLSSGIQGLMPGVTVTAGQGRPGQDGATIRVRGVGTLNTADPYILVDGIETGTMNSVDPNDIESISVLKDAASAAIYGSKASNGVILITTKRGKTGKPRISYSGNIGFQSPTTLVDRISSYDYATLLNQAMTDAGMSPRFDNTELQKFQSGTDPAYPNNNWYDLAYRTGIQHTHNVNLSGGTDNVKYMGSIGYLHQNGILPNSERQQFNARTNLDMKLTSKLTVRMNLAYIKNDYSDPTSCYNGGGDTASDQIIRQLNRMAPWIVSRYDDGTYGTISDGNPIAWLDLDQTVDRKNQNFSGTIAADYDIMDGLKATLTGSYVNDQQHYVEFQKYIRYNANKESEPNHLDNRYYGWNRTVFDALLNYDKQFGQHGLKALAGWHTEKYNYSYNKSYRKNFPTNDLTDINAGDASTQTNEGYTRELAMISWFARVNYDYAGKYLFEANIRSDASSRFADGHRWGYFPSFSAAWRMNEEGFMEGTKGWLNNLKLRASWGILGNQDALDDYYPWMGTYELDATYPFGGSLNSGYYQKYYKLSTISWEKARTWGIGLDATINNKINATIDYYDRKTTGIIMDVPVPAEFGLEAYKDNVGAMVNRGVEVILSYNNKWGDWAFGATGNFSYNKNKILDLGGVSEMKDPKNDNKYRTVGERLNSYYMYEAKGFFSSDEEAQAWMDKYSGQDGYPFGTSKFKGGDLIYQDTNGDGKITSDDRKISGSSDPSYTYGLNLTGGYKGFDLSLMFTGAAGGRMLLTDDGVGYFKGDDSHPSTAWLDAWTPENQDAKMPRIAYATSSPSMYSNYVSTFWLQNTSYLRLKNLQFGYTFPQNWIKPLGVQSLRVYYSAENLFTISNMLINVDPEITVERASNYPLVQTHSFGVNLTF</sequence>
<feature type="signal peptide" evidence="8">
    <location>
        <begin position="1"/>
        <end position="41"/>
    </location>
</feature>
<comment type="caution">
    <text evidence="10">The sequence shown here is derived from an EMBL/GenBank/DDBJ whole genome shotgun (WGS) entry which is preliminary data.</text>
</comment>
<proteinExistence type="inferred from homology"/>
<dbReference type="FunFam" id="2.170.130.10:FF:000003">
    <property type="entry name" value="SusC/RagA family TonB-linked outer membrane protein"/>
    <property type="match status" value="1"/>
</dbReference>
<evidence type="ECO:0000256" key="1">
    <source>
        <dbReference type="ARBA" id="ARBA00004571"/>
    </source>
</evidence>
<evidence type="ECO:0000256" key="4">
    <source>
        <dbReference type="ARBA" id="ARBA00022692"/>
    </source>
</evidence>
<dbReference type="InterPro" id="IPR039426">
    <property type="entry name" value="TonB-dep_rcpt-like"/>
</dbReference>
<keyword evidence="5 7" id="KW-0472">Membrane</keyword>
<dbReference type="NCBIfam" id="TIGR04056">
    <property type="entry name" value="OMP_RagA_SusC"/>
    <property type="match status" value="1"/>
</dbReference>
<evidence type="ECO:0000313" key="11">
    <source>
        <dbReference type="Proteomes" id="UP000033035"/>
    </source>
</evidence>
<keyword evidence="2 7" id="KW-0813">Transport</keyword>
<evidence type="ECO:0000256" key="3">
    <source>
        <dbReference type="ARBA" id="ARBA00022452"/>
    </source>
</evidence>
<dbReference type="Pfam" id="PF07660">
    <property type="entry name" value="STN"/>
    <property type="match status" value="1"/>
</dbReference>
<comment type="similarity">
    <text evidence="7">Belongs to the TonB-dependent receptor family.</text>
</comment>
<evidence type="ECO:0000313" key="10">
    <source>
        <dbReference type="EMBL" id="KKB53978.1"/>
    </source>
</evidence>
<protein>
    <submittedName>
        <fullName evidence="10">SusC/RagA family TonB-linked outer membrane protein</fullName>
    </submittedName>
</protein>
<dbReference type="Gene3D" id="3.55.50.30">
    <property type="match status" value="1"/>
</dbReference>
<dbReference type="STRING" id="1203610.HMPREF1536_03559"/>
<dbReference type="InterPro" id="IPR023997">
    <property type="entry name" value="TonB-dep_OMP_SusC/RagA_CS"/>
</dbReference>
<dbReference type="Gene3D" id="2.40.170.20">
    <property type="entry name" value="TonB-dependent receptor, beta-barrel domain"/>
    <property type="match status" value="1"/>
</dbReference>
<keyword evidence="3 7" id="KW-1134">Transmembrane beta strand</keyword>
<dbReference type="EMBL" id="AQHW01000017">
    <property type="protein sequence ID" value="KKB53978.1"/>
    <property type="molecule type" value="Genomic_DNA"/>
</dbReference>
<dbReference type="NCBIfam" id="TIGR04057">
    <property type="entry name" value="SusC_RagA_signa"/>
    <property type="match status" value="1"/>
</dbReference>
<dbReference type="SUPFAM" id="SSF49464">
    <property type="entry name" value="Carboxypeptidase regulatory domain-like"/>
    <property type="match status" value="1"/>
</dbReference>
<dbReference type="Pfam" id="PF07715">
    <property type="entry name" value="Plug"/>
    <property type="match status" value="1"/>
</dbReference>
<dbReference type="Proteomes" id="UP000033035">
    <property type="component" value="Unassembled WGS sequence"/>
</dbReference>
<evidence type="ECO:0000256" key="8">
    <source>
        <dbReference type="SAM" id="SignalP"/>
    </source>
</evidence>
<keyword evidence="11" id="KW-1185">Reference proteome</keyword>
<dbReference type="AlphaFoldDB" id="A0A0F5J8A7"/>
<evidence type="ECO:0000256" key="7">
    <source>
        <dbReference type="PROSITE-ProRule" id="PRU01360"/>
    </source>
</evidence>
<dbReference type="InterPro" id="IPR011662">
    <property type="entry name" value="Secretin/TonB_short_N"/>
</dbReference>
<name>A0A0F5J8A7_9BACT</name>
<gene>
    <name evidence="10" type="ORF">HMPREF1536_03559</name>
</gene>
<dbReference type="SUPFAM" id="SSF56935">
    <property type="entry name" value="Porins"/>
    <property type="match status" value="1"/>
</dbReference>
<keyword evidence="6 7" id="KW-0998">Cell outer membrane</keyword>
<evidence type="ECO:0000259" key="9">
    <source>
        <dbReference type="SMART" id="SM00965"/>
    </source>
</evidence>
<feature type="domain" description="Secretin/TonB short N-terminal" evidence="9">
    <location>
        <begin position="68"/>
        <end position="119"/>
    </location>
</feature>
<keyword evidence="8" id="KW-0732">Signal</keyword>
<dbReference type="Gene3D" id="2.170.130.10">
    <property type="entry name" value="TonB-dependent receptor, plug domain"/>
    <property type="match status" value="1"/>
</dbReference>
<keyword evidence="4 7" id="KW-0812">Transmembrane</keyword>
<dbReference type="Gene3D" id="2.60.40.1120">
    <property type="entry name" value="Carboxypeptidase-like, regulatory domain"/>
    <property type="match status" value="1"/>
</dbReference>
<evidence type="ECO:0000256" key="6">
    <source>
        <dbReference type="ARBA" id="ARBA00023237"/>
    </source>
</evidence>
<feature type="chain" id="PRO_5002488779" evidence="8">
    <location>
        <begin position="42"/>
        <end position="1122"/>
    </location>
</feature>
<reference evidence="10 11" key="1">
    <citation type="submission" date="2013-04" db="EMBL/GenBank/DDBJ databases">
        <title>The Genome Sequence of Parabacteroides gordonii DSM 23371.</title>
        <authorList>
            <consortium name="The Broad Institute Genomics Platform"/>
            <person name="Earl A."/>
            <person name="Ward D."/>
            <person name="Feldgarden M."/>
            <person name="Gevers D."/>
            <person name="Martens E."/>
            <person name="Sakamoto M."/>
            <person name="Benno Y."/>
            <person name="Suzuki N."/>
            <person name="Matsunaga N."/>
            <person name="Koshihara K."/>
            <person name="Seki M."/>
            <person name="Komiya H."/>
            <person name="Walker B."/>
            <person name="Young S."/>
            <person name="Zeng Q."/>
            <person name="Gargeya S."/>
            <person name="Fitzgerald M."/>
            <person name="Haas B."/>
            <person name="Abouelleil A."/>
            <person name="Allen A.W."/>
            <person name="Alvarado L."/>
            <person name="Arachchi H.M."/>
            <person name="Berlin A.M."/>
            <person name="Chapman S.B."/>
            <person name="Gainer-Dewar J."/>
            <person name="Goldberg J."/>
            <person name="Griggs A."/>
            <person name="Gujja S."/>
            <person name="Hansen M."/>
            <person name="Howarth C."/>
            <person name="Imamovic A."/>
            <person name="Ireland A."/>
            <person name="Larimer J."/>
            <person name="McCowan C."/>
            <person name="Murphy C."/>
            <person name="Pearson M."/>
            <person name="Poon T.W."/>
            <person name="Priest M."/>
            <person name="Roberts A."/>
            <person name="Saif S."/>
            <person name="Shea T."/>
            <person name="Sisk P."/>
            <person name="Sykes S."/>
            <person name="Wortman J."/>
            <person name="Nusbaum C."/>
            <person name="Birren B."/>
        </authorList>
    </citation>
    <scope>NUCLEOTIDE SEQUENCE [LARGE SCALE GENOMIC DNA]</scope>
    <source>
        <strain evidence="10 11">MS-1</strain>
    </source>
</reference>
<dbReference type="InterPro" id="IPR037066">
    <property type="entry name" value="Plug_dom_sf"/>
</dbReference>
<dbReference type="SMART" id="SM00965">
    <property type="entry name" value="STN"/>
    <property type="match status" value="1"/>
</dbReference>